<evidence type="ECO:0000313" key="2">
    <source>
        <dbReference type="EMBL" id="GAA0148144.1"/>
    </source>
</evidence>
<evidence type="ECO:0000256" key="1">
    <source>
        <dbReference type="SAM" id="MobiDB-lite"/>
    </source>
</evidence>
<reference evidence="2 3" key="1">
    <citation type="submission" date="2024-01" db="EMBL/GenBank/DDBJ databases">
        <title>The complete chloroplast genome sequence of Lithospermum erythrorhizon: insights into the phylogenetic relationship among Boraginaceae species and the maternal lineages of purple gromwells.</title>
        <authorList>
            <person name="Okada T."/>
            <person name="Watanabe K."/>
        </authorList>
    </citation>
    <scope>NUCLEOTIDE SEQUENCE [LARGE SCALE GENOMIC DNA]</scope>
</reference>
<protein>
    <submittedName>
        <fullName evidence="2">Uncharacterized protein</fullName>
    </submittedName>
</protein>
<feature type="compositionally biased region" description="Polar residues" evidence="1">
    <location>
        <begin position="35"/>
        <end position="53"/>
    </location>
</feature>
<proteinExistence type="predicted"/>
<accession>A0AAV3P996</accession>
<name>A0AAV3P996_LITER</name>
<comment type="caution">
    <text evidence="2">The sequence shown here is derived from an EMBL/GenBank/DDBJ whole genome shotgun (WGS) entry which is preliminary data.</text>
</comment>
<evidence type="ECO:0000313" key="3">
    <source>
        <dbReference type="Proteomes" id="UP001454036"/>
    </source>
</evidence>
<organism evidence="2 3">
    <name type="scientific">Lithospermum erythrorhizon</name>
    <name type="common">Purple gromwell</name>
    <name type="synonym">Lithospermum officinale var. erythrorhizon</name>
    <dbReference type="NCBI Taxonomy" id="34254"/>
    <lineage>
        <taxon>Eukaryota</taxon>
        <taxon>Viridiplantae</taxon>
        <taxon>Streptophyta</taxon>
        <taxon>Embryophyta</taxon>
        <taxon>Tracheophyta</taxon>
        <taxon>Spermatophyta</taxon>
        <taxon>Magnoliopsida</taxon>
        <taxon>eudicotyledons</taxon>
        <taxon>Gunneridae</taxon>
        <taxon>Pentapetalae</taxon>
        <taxon>asterids</taxon>
        <taxon>lamiids</taxon>
        <taxon>Boraginales</taxon>
        <taxon>Boraginaceae</taxon>
        <taxon>Boraginoideae</taxon>
        <taxon>Lithospermeae</taxon>
        <taxon>Lithospermum</taxon>
    </lineage>
</organism>
<gene>
    <name evidence="2" type="ORF">LIER_07667</name>
</gene>
<dbReference type="EMBL" id="BAABME010001189">
    <property type="protein sequence ID" value="GAA0148144.1"/>
    <property type="molecule type" value="Genomic_DNA"/>
</dbReference>
<sequence length="110" mass="12329">MDLEEHEEPRLKKVKCNIADTEQANGLDEVMENISPSNQTRASRPGMNNSSESIDAKSDFDPVSIYSLQTFAFDPGSNHMLDSLSTYTLPFHELPERVLVVVSLQPQFNS</sequence>
<keyword evidence="3" id="KW-1185">Reference proteome</keyword>
<feature type="region of interest" description="Disordered" evidence="1">
    <location>
        <begin position="35"/>
        <end position="56"/>
    </location>
</feature>
<dbReference type="AlphaFoldDB" id="A0AAV3P996"/>
<dbReference type="Proteomes" id="UP001454036">
    <property type="component" value="Unassembled WGS sequence"/>
</dbReference>